<name>A0AAJ5QME1_9GAMM</name>
<dbReference type="KEGG" id="kpie:N5580_06365"/>
<dbReference type="Proteomes" id="UP001211544">
    <property type="component" value="Chromosome"/>
</dbReference>
<protein>
    <submittedName>
        <fullName evidence="1">Uncharacterized protein</fullName>
    </submittedName>
</protein>
<dbReference type="RefSeq" id="WP_269950107.1">
    <property type="nucleotide sequence ID" value="NZ_CP104758.1"/>
</dbReference>
<sequence>MYYSDAILSKLSSDKILARKLEEAFSGVKENVIKQAESIQDGATRMAFYASCFTENYQDVCSKLKNEDLRFLEALFQLVKDRRIISDLVYIYVELLLKNKTAQQLEYIKRLMMKMSVNISTSSLTIKSFALGVTMAICLGSNIGTGILQRVSQLSGLTFTILGIYGHIQEAAESAERLQVMHPAYYQALYMRKLEMMYFLVEPVFMKADAFKINILSDNDVANTLTRLAR</sequence>
<evidence type="ECO:0000313" key="1">
    <source>
        <dbReference type="EMBL" id="WBG92158.1"/>
    </source>
</evidence>
<gene>
    <name evidence="1" type="ORF">N5580_06365</name>
</gene>
<proteinExistence type="predicted"/>
<dbReference type="EMBL" id="CP104758">
    <property type="protein sequence ID" value="WBG92158.1"/>
    <property type="molecule type" value="Genomic_DNA"/>
</dbReference>
<dbReference type="AlphaFoldDB" id="A0AAJ5QME1"/>
<reference evidence="1 2" key="1">
    <citation type="journal article" date="2022" name="J Glob Antimicrob Resist">
        <title>First complete genome of a multidrug resistant strain of the novel human pathogen Kalamiella piersonii (GABEKP28) identified in human saliva.</title>
        <authorList>
            <person name="McDonagh F."/>
            <person name="Singh N.K."/>
            <person name="Venkateswaran K."/>
            <person name="Lonappan A.M."/>
            <person name="Hallahan B."/>
            <person name="Tuohy A."/>
            <person name="Burke L."/>
            <person name="Kovarova A."/>
            <person name="Miliotis G."/>
        </authorList>
    </citation>
    <scope>NUCLEOTIDE SEQUENCE [LARGE SCALE GENOMIC DNA]</scope>
    <source>
        <strain evidence="1 2">GABEKP28</strain>
    </source>
</reference>
<accession>A0AAJ5QME1</accession>
<organism evidence="1 2">
    <name type="scientific">Pantoea piersonii</name>
    <dbReference type="NCBI Taxonomy" id="2364647"/>
    <lineage>
        <taxon>Bacteria</taxon>
        <taxon>Pseudomonadati</taxon>
        <taxon>Pseudomonadota</taxon>
        <taxon>Gammaproteobacteria</taxon>
        <taxon>Enterobacterales</taxon>
        <taxon>Erwiniaceae</taxon>
        <taxon>Pantoea</taxon>
    </lineage>
</organism>
<evidence type="ECO:0000313" key="2">
    <source>
        <dbReference type="Proteomes" id="UP001211544"/>
    </source>
</evidence>
<keyword evidence="2" id="KW-1185">Reference proteome</keyword>